<dbReference type="Pfam" id="PF17326">
    <property type="entry name" value="DUF5365"/>
    <property type="match status" value="1"/>
</dbReference>
<protein>
    <submittedName>
        <fullName evidence="1">YhcU family protein</fullName>
    </submittedName>
</protein>
<dbReference type="KEGG" id="hspo:JGZ69_00545"/>
<evidence type="ECO:0000313" key="1">
    <source>
        <dbReference type="EMBL" id="QQX25550.1"/>
    </source>
</evidence>
<organism evidence="1 2">
    <name type="scientific">Heyndrickxia sporothermodurans</name>
    <dbReference type="NCBI Taxonomy" id="46224"/>
    <lineage>
        <taxon>Bacteria</taxon>
        <taxon>Bacillati</taxon>
        <taxon>Bacillota</taxon>
        <taxon>Bacilli</taxon>
        <taxon>Bacillales</taxon>
        <taxon>Bacillaceae</taxon>
        <taxon>Heyndrickxia</taxon>
    </lineage>
</organism>
<accession>A0AB37HA09</accession>
<evidence type="ECO:0000313" key="2">
    <source>
        <dbReference type="Proteomes" id="UP000595512"/>
    </source>
</evidence>
<dbReference type="RefSeq" id="WP_107920802.1">
    <property type="nucleotide sequence ID" value="NZ_CP066701.1"/>
</dbReference>
<proteinExistence type="predicted"/>
<dbReference type="AlphaFoldDB" id="A0AB37HA09"/>
<sequence length="135" mass="16186">MKVLFASTKEQEEKINELVNYFYSDIFPYYYDDEEIAEFKNIGVLKIEKHHFEKIGTLKEAYQVIASLQTIIVILEEKIHKKMNKRYEEIFNHNVQILNKYTIPFPFFYIQFNSNQKTSTESFSIYKCAANEMLI</sequence>
<dbReference type="InterPro" id="IPR020355">
    <property type="entry name" value="Uncharacterised_YhcU"/>
</dbReference>
<reference evidence="1 2" key="1">
    <citation type="submission" date="2020-12" db="EMBL/GenBank/DDBJ databases">
        <title>Taxonomic evaluation of the Bacillus sporothermodurans group of bacteria based on whole genome sequences.</title>
        <authorList>
            <person name="Fiedler G."/>
            <person name="Herbstmann A.-D."/>
            <person name="Doll E."/>
            <person name="Wenning M."/>
            <person name="Brinks E."/>
            <person name="Kabisch J."/>
            <person name="Breitenwieser F."/>
            <person name="Lappann M."/>
            <person name="Boehnlein C."/>
            <person name="Franz C."/>
        </authorList>
    </citation>
    <scope>NUCLEOTIDE SEQUENCE [LARGE SCALE GENOMIC DNA]</scope>
    <source>
        <strain evidence="1 2">DSM 10599</strain>
    </source>
</reference>
<dbReference type="Proteomes" id="UP000595512">
    <property type="component" value="Chromosome"/>
</dbReference>
<name>A0AB37HA09_9BACI</name>
<gene>
    <name evidence="1" type="ORF">JGZ69_00545</name>
</gene>
<dbReference type="EMBL" id="CP066701">
    <property type="protein sequence ID" value="QQX25550.1"/>
    <property type="molecule type" value="Genomic_DNA"/>
</dbReference>